<dbReference type="InterPro" id="IPR003594">
    <property type="entry name" value="HATPase_dom"/>
</dbReference>
<dbReference type="InterPro" id="IPR050482">
    <property type="entry name" value="Sensor_HK_TwoCompSys"/>
</dbReference>
<dbReference type="InterPro" id="IPR011712">
    <property type="entry name" value="Sig_transdc_His_kin_sub3_dim/P"/>
</dbReference>
<keyword evidence="3" id="KW-0597">Phosphoprotein</keyword>
<accession>A0A7M3SX28</accession>
<evidence type="ECO:0000256" key="4">
    <source>
        <dbReference type="ARBA" id="ARBA00022679"/>
    </source>
</evidence>
<dbReference type="CDD" id="cd16917">
    <property type="entry name" value="HATPase_UhpB-NarQ-NarX-like"/>
    <property type="match status" value="1"/>
</dbReference>
<dbReference type="GO" id="GO:0000155">
    <property type="term" value="F:phosphorelay sensor kinase activity"/>
    <property type="evidence" value="ECO:0007669"/>
    <property type="project" value="InterPro"/>
</dbReference>
<dbReference type="GO" id="GO:0005524">
    <property type="term" value="F:ATP binding"/>
    <property type="evidence" value="ECO:0007669"/>
    <property type="project" value="UniProtKB-KW"/>
</dbReference>
<dbReference type="OrthoDB" id="9760839at2"/>
<comment type="caution">
    <text evidence="11">The sequence shown here is derived from an EMBL/GenBank/DDBJ whole genome shotgun (WGS) entry which is preliminary data.</text>
</comment>
<dbReference type="Gene3D" id="3.30.565.10">
    <property type="entry name" value="Histidine kinase-like ATPase, C-terminal domain"/>
    <property type="match status" value="1"/>
</dbReference>
<keyword evidence="7" id="KW-0067">ATP-binding</keyword>
<keyword evidence="9" id="KW-0812">Transmembrane</keyword>
<keyword evidence="6 11" id="KW-0418">Kinase</keyword>
<dbReference type="Pfam" id="PF02518">
    <property type="entry name" value="HATPase_c"/>
    <property type="match status" value="1"/>
</dbReference>
<organism evidence="11 12">
    <name type="scientific">Christiangramia aestuarii</name>
    <dbReference type="NCBI Taxonomy" id="1028746"/>
    <lineage>
        <taxon>Bacteria</taxon>
        <taxon>Pseudomonadati</taxon>
        <taxon>Bacteroidota</taxon>
        <taxon>Flavobacteriia</taxon>
        <taxon>Flavobacteriales</taxon>
        <taxon>Flavobacteriaceae</taxon>
        <taxon>Christiangramia</taxon>
    </lineage>
</organism>
<comment type="catalytic activity">
    <reaction evidence="1">
        <text>ATP + protein L-histidine = ADP + protein N-phospho-L-histidine.</text>
        <dbReference type="EC" id="2.7.13.3"/>
    </reaction>
</comment>
<dbReference type="GO" id="GO:0016020">
    <property type="term" value="C:membrane"/>
    <property type="evidence" value="ECO:0007669"/>
    <property type="project" value="InterPro"/>
</dbReference>
<evidence type="ECO:0000256" key="6">
    <source>
        <dbReference type="ARBA" id="ARBA00022777"/>
    </source>
</evidence>
<keyword evidence="9" id="KW-1133">Transmembrane helix</keyword>
<evidence type="ECO:0000256" key="7">
    <source>
        <dbReference type="ARBA" id="ARBA00022840"/>
    </source>
</evidence>
<dbReference type="SUPFAM" id="SSF55874">
    <property type="entry name" value="ATPase domain of HSP90 chaperone/DNA topoisomerase II/histidine kinase"/>
    <property type="match status" value="1"/>
</dbReference>
<dbReference type="SMART" id="SM00387">
    <property type="entry name" value="HATPase_c"/>
    <property type="match status" value="1"/>
</dbReference>
<evidence type="ECO:0000259" key="10">
    <source>
        <dbReference type="PROSITE" id="PS50109"/>
    </source>
</evidence>
<dbReference type="PANTHER" id="PTHR24421">
    <property type="entry name" value="NITRATE/NITRITE SENSOR PROTEIN NARX-RELATED"/>
    <property type="match status" value="1"/>
</dbReference>
<feature type="domain" description="Histidine kinase" evidence="10">
    <location>
        <begin position="67"/>
        <end position="258"/>
    </location>
</feature>
<dbReference type="EMBL" id="VJVW01000001">
    <property type="protein sequence ID" value="MUP41159.1"/>
    <property type="molecule type" value="Genomic_DNA"/>
</dbReference>
<keyword evidence="9" id="KW-0472">Membrane</keyword>
<dbReference type="RefSeq" id="WP_156273172.1">
    <property type="nucleotide sequence ID" value="NZ_BAABGI010000002.1"/>
</dbReference>
<evidence type="ECO:0000313" key="11">
    <source>
        <dbReference type="EMBL" id="MUP41159.1"/>
    </source>
</evidence>
<dbReference type="PANTHER" id="PTHR24421:SF10">
    <property type="entry name" value="NITRATE_NITRITE SENSOR PROTEIN NARQ"/>
    <property type="match status" value="1"/>
</dbReference>
<dbReference type="InterPro" id="IPR005467">
    <property type="entry name" value="His_kinase_dom"/>
</dbReference>
<protein>
    <recommendedName>
        <fullName evidence="2">histidine kinase</fullName>
        <ecNumber evidence="2">2.7.13.3</ecNumber>
    </recommendedName>
</protein>
<keyword evidence="12" id="KW-1185">Reference proteome</keyword>
<reference evidence="11 12" key="1">
    <citation type="submission" date="2019-07" db="EMBL/GenBank/DDBJ databases">
        <title>Gramella aestuarii sp. nov., isolated from a tidal flat, and emended description of Gramella echinicola.</title>
        <authorList>
            <person name="Liu L."/>
        </authorList>
    </citation>
    <scope>NUCLEOTIDE SEQUENCE [LARGE SCALE GENOMIC DNA]</scope>
    <source>
        <strain evidence="11 12">BS12</strain>
    </source>
</reference>
<keyword evidence="4" id="KW-0808">Transferase</keyword>
<evidence type="ECO:0000256" key="2">
    <source>
        <dbReference type="ARBA" id="ARBA00012438"/>
    </source>
</evidence>
<evidence type="ECO:0000256" key="8">
    <source>
        <dbReference type="ARBA" id="ARBA00023012"/>
    </source>
</evidence>
<evidence type="ECO:0000256" key="3">
    <source>
        <dbReference type="ARBA" id="ARBA00022553"/>
    </source>
</evidence>
<feature type="transmembrane region" description="Helical" evidence="9">
    <location>
        <begin position="7"/>
        <end position="31"/>
    </location>
</feature>
<dbReference type="Proteomes" id="UP000460416">
    <property type="component" value="Unassembled WGS sequence"/>
</dbReference>
<dbReference type="GO" id="GO:0046983">
    <property type="term" value="F:protein dimerization activity"/>
    <property type="evidence" value="ECO:0007669"/>
    <property type="project" value="InterPro"/>
</dbReference>
<proteinExistence type="predicted"/>
<dbReference type="EC" id="2.7.13.3" evidence="2"/>
<evidence type="ECO:0000256" key="5">
    <source>
        <dbReference type="ARBA" id="ARBA00022741"/>
    </source>
</evidence>
<keyword evidence="8" id="KW-0902">Two-component regulatory system</keyword>
<dbReference type="Gene3D" id="1.20.5.1930">
    <property type="match status" value="1"/>
</dbReference>
<evidence type="ECO:0000256" key="9">
    <source>
        <dbReference type="SAM" id="Phobius"/>
    </source>
</evidence>
<dbReference type="PROSITE" id="PS50109">
    <property type="entry name" value="HIS_KIN"/>
    <property type="match status" value="1"/>
</dbReference>
<keyword evidence="5" id="KW-0547">Nucleotide-binding</keyword>
<evidence type="ECO:0000313" key="12">
    <source>
        <dbReference type="Proteomes" id="UP000460416"/>
    </source>
</evidence>
<evidence type="ECO:0000256" key="1">
    <source>
        <dbReference type="ARBA" id="ARBA00000085"/>
    </source>
</evidence>
<dbReference type="AlphaFoldDB" id="A0A7M3SX28"/>
<sequence>MLRKEEILLIIYFILVIFFLAGFTVVFFITYQRRKNKILKEKFEAEQNFKTELSNARLEIQEATLKNVSWELHDNIGQLLSVASMQLNLLNKKVAEENQHGLKEVKDLVASSLSEVRSLSRSLNNEVIDYVGLQASVNNEIDRFNRLEVIEASMEIEGQPYEIAQEDSIILFRILQEFFSNVIKYAGASQLWVKFSYKEGYMEISAEENGRGFDIEQQQLGSGLLNMRSRAAMIGANLTLNSSVGKGTSLYLRYPTKTIKNEQDDHNR</sequence>
<name>A0A7M3SX28_9FLAO</name>
<gene>
    <name evidence="11" type="ORF">FLP08_01090</name>
</gene>
<dbReference type="InterPro" id="IPR036890">
    <property type="entry name" value="HATPase_C_sf"/>
</dbReference>
<dbReference type="Pfam" id="PF07730">
    <property type="entry name" value="HisKA_3"/>
    <property type="match status" value="1"/>
</dbReference>